<sequence length="176" mass="19080">MKLIKFASAALLAAALGTSATAHASLEQQEAKTGSFYKGVMRIGHGCGEQATLRLRITIPEGVVSVKPMPKPGWALETVTGAYEGSYDYYGKTLTEGVTEIIWTGELAAEHYDEFTFRGKLHDTLEADKTLFFPTVQECADGENGWVEIPAEGQDPHELKRPAPGLHLVAPDAHTH</sequence>
<dbReference type="EMBL" id="CP127247">
    <property type="protein sequence ID" value="WIY26383.1"/>
    <property type="molecule type" value="Genomic_DNA"/>
</dbReference>
<keyword evidence="4" id="KW-1185">Reference proteome</keyword>
<feature type="chain" id="PRO_5040787067" evidence="1">
    <location>
        <begin position="25"/>
        <end position="176"/>
    </location>
</feature>
<dbReference type="InterPro" id="IPR012533">
    <property type="entry name" value="YcnI-copper_dom"/>
</dbReference>
<dbReference type="RefSeq" id="WP_270919330.1">
    <property type="nucleotide sequence ID" value="NZ_CP127247.1"/>
</dbReference>
<dbReference type="KEGG" id="ppso:QPJ95_05570"/>
<proteinExistence type="predicted"/>
<dbReference type="AlphaFoldDB" id="A0A9Y2L144"/>
<dbReference type="Pfam" id="PF07987">
    <property type="entry name" value="DUF1775"/>
    <property type="match status" value="1"/>
</dbReference>
<feature type="domain" description="YncI copper-binding" evidence="2">
    <location>
        <begin position="23"/>
        <end position="168"/>
    </location>
</feature>
<accession>A0A9Y2L144</accession>
<dbReference type="InterPro" id="IPR038507">
    <property type="entry name" value="YcnI-like_sf"/>
</dbReference>
<evidence type="ECO:0000313" key="4">
    <source>
        <dbReference type="Proteomes" id="UP001238334"/>
    </source>
</evidence>
<name>A0A9Y2L144_9RHOB</name>
<protein>
    <submittedName>
        <fullName evidence="3">YcnI family protein</fullName>
    </submittedName>
</protein>
<dbReference type="CDD" id="cd08545">
    <property type="entry name" value="YcnI_like"/>
    <property type="match status" value="1"/>
</dbReference>
<feature type="signal peptide" evidence="1">
    <location>
        <begin position="1"/>
        <end position="24"/>
    </location>
</feature>
<reference evidence="3 4" key="1">
    <citation type="submission" date="2023-06" db="EMBL/GenBank/DDBJ databases">
        <title>Parasedimentitalea psychrophila sp. nov., a psychrophilic bacterium isolated from deep-sea sediment.</title>
        <authorList>
            <person name="Li A."/>
        </authorList>
    </citation>
    <scope>NUCLEOTIDE SEQUENCE [LARGE SCALE GENOMIC DNA]</scope>
    <source>
        <strain evidence="3 4">QS115</strain>
    </source>
</reference>
<evidence type="ECO:0000313" key="3">
    <source>
        <dbReference type="EMBL" id="WIY26383.1"/>
    </source>
</evidence>
<evidence type="ECO:0000259" key="2">
    <source>
        <dbReference type="Pfam" id="PF07987"/>
    </source>
</evidence>
<keyword evidence="1" id="KW-0732">Signal</keyword>
<dbReference type="Proteomes" id="UP001238334">
    <property type="component" value="Chromosome"/>
</dbReference>
<evidence type="ECO:0000256" key="1">
    <source>
        <dbReference type="SAM" id="SignalP"/>
    </source>
</evidence>
<dbReference type="Gene3D" id="2.60.40.2230">
    <property type="entry name" value="Uncharacterised protein YcnI-like PF07987, DUF1775"/>
    <property type="match status" value="1"/>
</dbReference>
<organism evidence="3 4">
    <name type="scientific">Parasedimentitalea psychrophila</name>
    <dbReference type="NCBI Taxonomy" id="2997337"/>
    <lineage>
        <taxon>Bacteria</taxon>
        <taxon>Pseudomonadati</taxon>
        <taxon>Pseudomonadota</taxon>
        <taxon>Alphaproteobacteria</taxon>
        <taxon>Rhodobacterales</taxon>
        <taxon>Paracoccaceae</taxon>
        <taxon>Parasedimentitalea</taxon>
    </lineage>
</organism>
<gene>
    <name evidence="3" type="ORF">QPJ95_05570</name>
</gene>